<reference evidence="1" key="1">
    <citation type="submission" date="2020-07" db="EMBL/GenBank/DDBJ databases">
        <title>Carbapenem Resistant Aeromonas hydrophila Carrying blacphA7 Isolated from Two Solid Organ Transplant Patients.</title>
        <authorList>
            <person name="Hilt E."/>
            <person name="Fitzwater S.P."/>
            <person name="Ward K."/>
            <person name="De St Maurice A."/>
            <person name="Chandrasekaran S."/>
            <person name="Garner O.B."/>
            <person name="Yang S."/>
        </authorList>
    </citation>
    <scope>NUCLEOTIDE SEQUENCE</scope>
    <source>
        <strain evidence="1">B-1</strain>
    </source>
</reference>
<dbReference type="GO" id="GO:0015074">
    <property type="term" value="P:DNA integration"/>
    <property type="evidence" value="ECO:0007669"/>
    <property type="project" value="InterPro"/>
</dbReference>
<gene>
    <name evidence="1" type="ORF">H2136_02360</name>
</gene>
<protein>
    <recommendedName>
        <fullName evidence="2">Integrase</fullName>
    </recommendedName>
</protein>
<dbReference type="InterPro" id="IPR013762">
    <property type="entry name" value="Integrase-like_cat_sf"/>
</dbReference>
<accession>A0A926IYF1</accession>
<dbReference type="GO" id="GO:0006310">
    <property type="term" value="P:DNA recombination"/>
    <property type="evidence" value="ECO:0007669"/>
    <property type="project" value="InterPro"/>
</dbReference>
<dbReference type="GO" id="GO:0003677">
    <property type="term" value="F:DNA binding"/>
    <property type="evidence" value="ECO:0007669"/>
    <property type="project" value="InterPro"/>
</dbReference>
<evidence type="ECO:0000313" key="1">
    <source>
        <dbReference type="EMBL" id="MBC8673763.1"/>
    </source>
</evidence>
<sequence>MIDEYKQARKSLGDSAMKSPYLLLATTQPYNPLSIAALDDIFSSIKNKILELSDIHPHKLRHTFFENLDRMLTRMGIEATQKKKLKKYSWGVEV</sequence>
<evidence type="ECO:0008006" key="2">
    <source>
        <dbReference type="Google" id="ProtNLM"/>
    </source>
</evidence>
<dbReference type="EMBL" id="JACLAN010000001">
    <property type="protein sequence ID" value="MBC8673763.1"/>
    <property type="molecule type" value="Genomic_DNA"/>
</dbReference>
<comment type="caution">
    <text evidence="1">The sequence shown here is derived from an EMBL/GenBank/DDBJ whole genome shotgun (WGS) entry which is preliminary data.</text>
</comment>
<proteinExistence type="predicted"/>
<organism evidence="1">
    <name type="scientific">Aeromonas hydrophila</name>
    <dbReference type="NCBI Taxonomy" id="644"/>
    <lineage>
        <taxon>Bacteria</taxon>
        <taxon>Pseudomonadati</taxon>
        <taxon>Pseudomonadota</taxon>
        <taxon>Gammaproteobacteria</taxon>
        <taxon>Aeromonadales</taxon>
        <taxon>Aeromonadaceae</taxon>
        <taxon>Aeromonas</taxon>
    </lineage>
</organism>
<dbReference type="AlphaFoldDB" id="A0A926IYF1"/>
<name>A0A926IYF1_AERHY</name>
<dbReference type="Gene3D" id="1.10.443.10">
    <property type="entry name" value="Intergrase catalytic core"/>
    <property type="match status" value="1"/>
</dbReference>